<protein>
    <submittedName>
        <fullName evidence="1">Uncharacterized protein</fullName>
    </submittedName>
</protein>
<sequence length="99" mass="10036">MSPTVLSCAPVIVGKRTPESVGAGLGVGRGARVRGAHGGGGVTAVLPEPPFLQREKRLGRGDLISNSRCRAIATGVSPRSLVSLFGVSTVDFNGLVDAP</sequence>
<dbReference type="EMBL" id="JAGEUA010000011">
    <property type="protein sequence ID" value="KAL0962940.1"/>
    <property type="molecule type" value="Genomic_DNA"/>
</dbReference>
<name>A0ABD0VYJ7_UMBPY</name>
<proteinExistence type="predicted"/>
<keyword evidence="2" id="KW-1185">Reference proteome</keyword>
<gene>
    <name evidence="1" type="ORF">UPYG_G00347400</name>
</gene>
<evidence type="ECO:0000313" key="1">
    <source>
        <dbReference type="EMBL" id="KAL0962940.1"/>
    </source>
</evidence>
<comment type="caution">
    <text evidence="1">The sequence shown here is derived from an EMBL/GenBank/DDBJ whole genome shotgun (WGS) entry which is preliminary data.</text>
</comment>
<dbReference type="Proteomes" id="UP001557470">
    <property type="component" value="Unassembled WGS sequence"/>
</dbReference>
<evidence type="ECO:0000313" key="2">
    <source>
        <dbReference type="Proteomes" id="UP001557470"/>
    </source>
</evidence>
<reference evidence="1 2" key="1">
    <citation type="submission" date="2024-06" db="EMBL/GenBank/DDBJ databases">
        <authorList>
            <person name="Pan Q."/>
            <person name="Wen M."/>
            <person name="Jouanno E."/>
            <person name="Zahm M."/>
            <person name="Klopp C."/>
            <person name="Cabau C."/>
            <person name="Louis A."/>
            <person name="Berthelot C."/>
            <person name="Parey E."/>
            <person name="Roest Crollius H."/>
            <person name="Montfort J."/>
            <person name="Robinson-Rechavi M."/>
            <person name="Bouchez O."/>
            <person name="Lampietro C."/>
            <person name="Lopez Roques C."/>
            <person name="Donnadieu C."/>
            <person name="Postlethwait J."/>
            <person name="Bobe J."/>
            <person name="Verreycken H."/>
            <person name="Guiguen Y."/>
        </authorList>
    </citation>
    <scope>NUCLEOTIDE SEQUENCE [LARGE SCALE GENOMIC DNA]</scope>
    <source>
        <strain evidence="1">Up_M1</strain>
        <tissue evidence="1">Testis</tissue>
    </source>
</reference>
<organism evidence="1 2">
    <name type="scientific">Umbra pygmaea</name>
    <name type="common">Eastern mudminnow</name>
    <dbReference type="NCBI Taxonomy" id="75934"/>
    <lineage>
        <taxon>Eukaryota</taxon>
        <taxon>Metazoa</taxon>
        <taxon>Chordata</taxon>
        <taxon>Craniata</taxon>
        <taxon>Vertebrata</taxon>
        <taxon>Euteleostomi</taxon>
        <taxon>Actinopterygii</taxon>
        <taxon>Neopterygii</taxon>
        <taxon>Teleostei</taxon>
        <taxon>Protacanthopterygii</taxon>
        <taxon>Esociformes</taxon>
        <taxon>Umbridae</taxon>
        <taxon>Umbra</taxon>
    </lineage>
</organism>
<accession>A0ABD0VYJ7</accession>
<dbReference type="AlphaFoldDB" id="A0ABD0VYJ7"/>